<keyword evidence="1" id="KW-0175">Coiled coil</keyword>
<proteinExistence type="predicted"/>
<reference evidence="2" key="1">
    <citation type="submission" date="2020-11" db="EMBL/GenBank/DDBJ databases">
        <authorList>
            <person name="Tran Van P."/>
        </authorList>
    </citation>
    <scope>NUCLEOTIDE SEQUENCE</scope>
</reference>
<dbReference type="AlphaFoldDB" id="A0A7R9H979"/>
<sequence length="113" mass="12906">MSPPCTSSTVAMMKEQEGQLCGEIAEMKRALEELLVSVEELNGQLAGKESANQELEAKIHEQNHELKELQERLTEALQFQESWQFRAVQVVSVCLHYPYYLLRGLVYLYNTAS</sequence>
<name>A0A7R9H979_TIMPO</name>
<evidence type="ECO:0000256" key="1">
    <source>
        <dbReference type="SAM" id="Coils"/>
    </source>
</evidence>
<protein>
    <submittedName>
        <fullName evidence="2">Uncharacterized protein</fullName>
    </submittedName>
</protein>
<gene>
    <name evidence="2" type="ORF">TPSB3V08_LOCUS7567</name>
</gene>
<feature type="coiled-coil region" evidence="1">
    <location>
        <begin position="24"/>
        <end position="79"/>
    </location>
</feature>
<organism evidence="2">
    <name type="scientific">Timema poppense</name>
    <name type="common">Walking stick</name>
    <dbReference type="NCBI Taxonomy" id="170557"/>
    <lineage>
        <taxon>Eukaryota</taxon>
        <taxon>Metazoa</taxon>
        <taxon>Ecdysozoa</taxon>
        <taxon>Arthropoda</taxon>
        <taxon>Hexapoda</taxon>
        <taxon>Insecta</taxon>
        <taxon>Pterygota</taxon>
        <taxon>Neoptera</taxon>
        <taxon>Polyneoptera</taxon>
        <taxon>Phasmatodea</taxon>
        <taxon>Timematodea</taxon>
        <taxon>Timematoidea</taxon>
        <taxon>Timematidae</taxon>
        <taxon>Timema</taxon>
    </lineage>
</organism>
<evidence type="ECO:0000313" key="2">
    <source>
        <dbReference type="EMBL" id="CAD7410833.1"/>
    </source>
</evidence>
<dbReference type="EMBL" id="OD005010">
    <property type="protein sequence ID" value="CAD7410833.1"/>
    <property type="molecule type" value="Genomic_DNA"/>
</dbReference>
<accession>A0A7R9H979</accession>